<feature type="region of interest" description="Disordered" evidence="1">
    <location>
        <begin position="29"/>
        <end position="57"/>
    </location>
</feature>
<evidence type="ECO:0000313" key="3">
    <source>
        <dbReference type="Proteomes" id="UP000317369"/>
    </source>
</evidence>
<protein>
    <submittedName>
        <fullName evidence="2">Uncharacterized protein</fullName>
    </submittedName>
</protein>
<evidence type="ECO:0000313" key="2">
    <source>
        <dbReference type="EMBL" id="QDU34311.1"/>
    </source>
</evidence>
<name>A0A517YVP8_9BACT</name>
<dbReference type="RefSeq" id="WP_200761181.1">
    <property type="nucleotide sequence ID" value="NZ_CP036425.1"/>
</dbReference>
<gene>
    <name evidence="2" type="ORF">KS4_23780</name>
</gene>
<accession>A0A517YVP8</accession>
<organism evidence="2 3">
    <name type="scientific">Poriferisphaera corsica</name>
    <dbReference type="NCBI Taxonomy" id="2528020"/>
    <lineage>
        <taxon>Bacteria</taxon>
        <taxon>Pseudomonadati</taxon>
        <taxon>Planctomycetota</taxon>
        <taxon>Phycisphaerae</taxon>
        <taxon>Phycisphaerales</taxon>
        <taxon>Phycisphaeraceae</taxon>
        <taxon>Poriferisphaera</taxon>
    </lineage>
</organism>
<evidence type="ECO:0000256" key="1">
    <source>
        <dbReference type="SAM" id="MobiDB-lite"/>
    </source>
</evidence>
<reference evidence="2 3" key="1">
    <citation type="submission" date="2019-02" db="EMBL/GenBank/DDBJ databases">
        <title>Deep-cultivation of Planctomycetes and their phenomic and genomic characterization uncovers novel biology.</title>
        <authorList>
            <person name="Wiegand S."/>
            <person name="Jogler M."/>
            <person name="Boedeker C."/>
            <person name="Pinto D."/>
            <person name="Vollmers J."/>
            <person name="Rivas-Marin E."/>
            <person name="Kohn T."/>
            <person name="Peeters S.H."/>
            <person name="Heuer A."/>
            <person name="Rast P."/>
            <person name="Oberbeckmann S."/>
            <person name="Bunk B."/>
            <person name="Jeske O."/>
            <person name="Meyerdierks A."/>
            <person name="Storesund J.E."/>
            <person name="Kallscheuer N."/>
            <person name="Luecker S."/>
            <person name="Lage O.M."/>
            <person name="Pohl T."/>
            <person name="Merkel B.J."/>
            <person name="Hornburger P."/>
            <person name="Mueller R.-W."/>
            <person name="Bruemmer F."/>
            <person name="Labrenz M."/>
            <person name="Spormann A.M."/>
            <person name="Op den Camp H."/>
            <person name="Overmann J."/>
            <person name="Amann R."/>
            <person name="Jetten M.S.M."/>
            <person name="Mascher T."/>
            <person name="Medema M.H."/>
            <person name="Devos D.P."/>
            <person name="Kaster A.-K."/>
            <person name="Ovreas L."/>
            <person name="Rohde M."/>
            <person name="Galperin M.Y."/>
            <person name="Jogler C."/>
        </authorList>
    </citation>
    <scope>NUCLEOTIDE SEQUENCE [LARGE SCALE GENOMIC DNA]</scope>
    <source>
        <strain evidence="2 3">KS4</strain>
    </source>
</reference>
<dbReference type="Proteomes" id="UP000317369">
    <property type="component" value="Chromosome"/>
</dbReference>
<sequence>MKSIEAQLKQSNDHSPMLDALDREYDKYNSNLPKHAKTTTNAKKLRREARKELKDDH</sequence>
<proteinExistence type="predicted"/>
<dbReference type="EMBL" id="CP036425">
    <property type="protein sequence ID" value="QDU34311.1"/>
    <property type="molecule type" value="Genomic_DNA"/>
</dbReference>
<keyword evidence="3" id="KW-1185">Reference proteome</keyword>
<dbReference type="KEGG" id="pcor:KS4_23780"/>
<dbReference type="AlphaFoldDB" id="A0A517YVP8"/>